<gene>
    <name evidence="1" type="ORF">HNQ34_003436</name>
</gene>
<evidence type="ECO:0000313" key="1">
    <source>
        <dbReference type="EMBL" id="MBB5326302.1"/>
    </source>
</evidence>
<keyword evidence="2" id="KW-1185">Reference proteome</keyword>
<organism evidence="1 2">
    <name type="scientific">Anoxybacteroides tepidamans</name>
    <dbReference type="NCBI Taxonomy" id="265948"/>
    <lineage>
        <taxon>Bacteria</taxon>
        <taxon>Bacillati</taxon>
        <taxon>Bacillota</taxon>
        <taxon>Bacilli</taxon>
        <taxon>Bacillales</taxon>
        <taxon>Anoxybacillaceae</taxon>
        <taxon>Anoxybacteroides</taxon>
    </lineage>
</organism>
<protein>
    <submittedName>
        <fullName evidence="1">Uncharacterized protein</fullName>
    </submittedName>
</protein>
<dbReference type="EMBL" id="JACHEP010000036">
    <property type="protein sequence ID" value="MBB5326302.1"/>
    <property type="molecule type" value="Genomic_DNA"/>
</dbReference>
<sequence length="38" mass="4229">MRRCGVEYDRISFSETATAYRSNCSLNKHTESGTAKGT</sequence>
<reference evidence="1 2" key="1">
    <citation type="submission" date="2020-08" db="EMBL/GenBank/DDBJ databases">
        <title>Genomic Encyclopedia of Type Strains, Phase IV (KMG-IV): sequencing the most valuable type-strain genomes for metagenomic binning, comparative biology and taxonomic classification.</title>
        <authorList>
            <person name="Goeker M."/>
        </authorList>
    </citation>
    <scope>NUCLEOTIDE SEQUENCE [LARGE SCALE GENOMIC DNA]</scope>
    <source>
        <strain evidence="1 2">DSM 16325</strain>
    </source>
</reference>
<name>A0A7W8IV09_9BACL</name>
<accession>A0A7W8IV09</accession>
<evidence type="ECO:0000313" key="2">
    <source>
        <dbReference type="Proteomes" id="UP000520011"/>
    </source>
</evidence>
<proteinExistence type="predicted"/>
<comment type="caution">
    <text evidence="1">The sequence shown here is derived from an EMBL/GenBank/DDBJ whole genome shotgun (WGS) entry which is preliminary data.</text>
</comment>
<dbReference type="Proteomes" id="UP000520011">
    <property type="component" value="Unassembled WGS sequence"/>
</dbReference>
<dbReference type="AlphaFoldDB" id="A0A7W8IV09"/>